<evidence type="ECO:0000313" key="2">
    <source>
        <dbReference type="EMBL" id="EFJ69044.1"/>
    </source>
</evidence>
<evidence type="ECO:0008006" key="4">
    <source>
        <dbReference type="Google" id="ProtNLM"/>
    </source>
</evidence>
<dbReference type="EMBL" id="ACGO02000003">
    <property type="protein sequence ID" value="EFJ69044.1"/>
    <property type="molecule type" value="Genomic_DNA"/>
</dbReference>
<comment type="caution">
    <text evidence="2">The sequence shown here is derived from an EMBL/GenBank/DDBJ whole genome shotgun (WGS) entry which is preliminary data.</text>
</comment>
<keyword evidence="1" id="KW-1133">Transmembrane helix</keyword>
<feature type="transmembrane region" description="Helical" evidence="1">
    <location>
        <begin position="6"/>
        <end position="25"/>
    </location>
</feature>
<accession>A0AA87DBU9</accession>
<reference evidence="2 3" key="1">
    <citation type="submission" date="2010-06" db="EMBL/GenBank/DDBJ databases">
        <authorList>
            <person name="Muzny D."/>
            <person name="Qin X."/>
            <person name="Buhay C."/>
            <person name="Dugan-Rocha S."/>
            <person name="Ding Y."/>
            <person name="Chen G."/>
            <person name="Hawes A."/>
            <person name="Holder M."/>
            <person name="Jhangiani S."/>
            <person name="Johnson A."/>
            <person name="Khan Z."/>
            <person name="Li Z."/>
            <person name="Liu W."/>
            <person name="Liu X."/>
            <person name="Perez L."/>
            <person name="Shen H."/>
            <person name="Wang Q."/>
            <person name="Watt J."/>
            <person name="Xi L."/>
            <person name="Xin Y."/>
            <person name="Zhou J."/>
            <person name="Deng J."/>
            <person name="Jiang H."/>
            <person name="Liu Y."/>
            <person name="Qu J."/>
            <person name="Song X.-Z."/>
            <person name="Zhang L."/>
            <person name="Villasana D."/>
            <person name="Johnson A."/>
            <person name="Liu J."/>
            <person name="Liyanage D."/>
            <person name="Lorensuhewa L."/>
            <person name="Robinson T."/>
            <person name="Song A."/>
            <person name="Song B.-B."/>
            <person name="Dinh H."/>
            <person name="Thornton R."/>
            <person name="Coyle M."/>
            <person name="Francisco L."/>
            <person name="Jackson L."/>
            <person name="Javaid M."/>
            <person name="Korchina V."/>
            <person name="Kovar C."/>
            <person name="Mata R."/>
            <person name="Mathew T."/>
            <person name="Ngo R."/>
            <person name="Nguyen L."/>
            <person name="Nguyen N."/>
            <person name="Okwuonu G."/>
            <person name="Ongeri F."/>
            <person name="Pham C."/>
            <person name="Simmons D."/>
            <person name="Wilczek-Boney K."/>
            <person name="Hale W."/>
            <person name="Jakkamsetti A."/>
            <person name="Pham P."/>
            <person name="Ruth R."/>
            <person name="San Lucas F."/>
            <person name="Warren J."/>
            <person name="Zhang J."/>
            <person name="Zhao Z."/>
            <person name="Zhou C."/>
            <person name="Zhu D."/>
            <person name="Lee S."/>
            <person name="Bess C."/>
            <person name="Blankenburg K."/>
            <person name="Forbes L."/>
            <person name="Fu Q."/>
            <person name="Gubbala S."/>
            <person name="Hirani K."/>
            <person name="Jayaseelan J.C."/>
            <person name="Lara F."/>
            <person name="Munidasa M."/>
            <person name="Palculict T."/>
            <person name="Patil S."/>
            <person name="Pu L.-L."/>
            <person name="Saada N."/>
            <person name="Tang L."/>
            <person name="Weissenberger G."/>
            <person name="Zhu Y."/>
            <person name="Hemphill L."/>
            <person name="Shang Y."/>
            <person name="Youmans B."/>
            <person name="Ayvaz T."/>
            <person name="Ross M."/>
            <person name="Santibanez J."/>
            <person name="Aqrawi P."/>
            <person name="Gross S."/>
            <person name="Joshi V."/>
            <person name="Fowler G."/>
            <person name="Nazareth L."/>
            <person name="Reid J."/>
            <person name="Worley K."/>
            <person name="Petrosino J."/>
            <person name="Highlander S."/>
            <person name="Gibbs R."/>
        </authorList>
    </citation>
    <scope>NUCLEOTIDE SEQUENCE [LARGE SCALE GENOMIC DNA]</scope>
    <source>
        <strain evidence="2 3">JV-V03</strain>
    </source>
</reference>
<dbReference type="Proteomes" id="UP000003672">
    <property type="component" value="Unassembled WGS sequence"/>
</dbReference>
<gene>
    <name evidence="2" type="ORF">HMPREF0514_11675</name>
</gene>
<evidence type="ECO:0000256" key="1">
    <source>
        <dbReference type="SAM" id="Phobius"/>
    </source>
</evidence>
<keyword evidence="1" id="KW-0472">Membrane</keyword>
<name>A0AA87DBU9_9LACO</name>
<evidence type="ECO:0000313" key="3">
    <source>
        <dbReference type="Proteomes" id="UP000003672"/>
    </source>
</evidence>
<protein>
    <recommendedName>
        <fullName evidence="4">Immunity protein</fullName>
    </recommendedName>
</protein>
<organism evidence="2 3">
    <name type="scientific">Lactobacillus paragasseri JV-V03</name>
    <dbReference type="NCBI Taxonomy" id="525326"/>
    <lineage>
        <taxon>Bacteria</taxon>
        <taxon>Bacillati</taxon>
        <taxon>Bacillota</taxon>
        <taxon>Bacilli</taxon>
        <taxon>Lactobacillales</taxon>
        <taxon>Lactobacillaceae</taxon>
        <taxon>Lactobacillus</taxon>
    </lineage>
</organism>
<sequence length="90" mass="10662">MMEILIVIISIIVLSLIITTVVALIQTLSHKQNKKYYFAKSFGNYGNKNNPKYLFNNAEHHDFFHVFFQYFICSYIPFIDVIFEFLGSIW</sequence>
<dbReference type="AlphaFoldDB" id="A0AA87DBU9"/>
<keyword evidence="1" id="KW-0812">Transmembrane</keyword>
<proteinExistence type="predicted"/>